<evidence type="ECO:0000313" key="1">
    <source>
        <dbReference type="EMBL" id="EAT43185.1"/>
    </source>
</evidence>
<reference evidence="1" key="1">
    <citation type="submission" date="2005-10" db="EMBL/GenBank/DDBJ databases">
        <authorList>
            <person name="Loftus B.J."/>
            <person name="Nene V.M."/>
            <person name="Hannick L.I."/>
            <person name="Bidwell S."/>
            <person name="Haas B."/>
            <person name="Amedeo P."/>
            <person name="Orvis J."/>
            <person name="Wortman J.R."/>
            <person name="White O.R."/>
            <person name="Salzberg S."/>
            <person name="Shumway M."/>
            <person name="Koo H."/>
            <person name="Zhao Y."/>
            <person name="Holmes M."/>
            <person name="Miller J."/>
            <person name="Schatz M."/>
            <person name="Pop M."/>
            <person name="Pai G."/>
            <person name="Utterback T."/>
            <person name="Rogers Y.-H."/>
            <person name="Kravitz S."/>
            <person name="Fraser C.M."/>
        </authorList>
    </citation>
    <scope>NUCLEOTIDE SEQUENCE</scope>
    <source>
        <strain evidence="1">Liverpool</strain>
    </source>
</reference>
<reference evidence="1" key="2">
    <citation type="journal article" date="2007" name="Science">
        <title>Genome sequence of Aedes aegypti, a major arbovirus vector.</title>
        <authorList>
            <person name="Nene V."/>
            <person name="Wortman J.R."/>
            <person name="Lawson D."/>
            <person name="Haas B."/>
            <person name="Kodira C."/>
            <person name="Tu Z.J."/>
            <person name="Loftus B."/>
            <person name="Xi Z."/>
            <person name="Megy K."/>
            <person name="Grabherr M."/>
            <person name="Ren Q."/>
            <person name="Zdobnov E.M."/>
            <person name="Lobo N.F."/>
            <person name="Campbell K.S."/>
            <person name="Brown S.E."/>
            <person name="Bonaldo M.F."/>
            <person name="Zhu J."/>
            <person name="Sinkins S.P."/>
            <person name="Hogenkamp D.G."/>
            <person name="Amedeo P."/>
            <person name="Arensburger P."/>
            <person name="Atkinson P.W."/>
            <person name="Bidwell S."/>
            <person name="Biedler J."/>
            <person name="Birney E."/>
            <person name="Bruggner R.V."/>
            <person name="Costas J."/>
            <person name="Coy M.R."/>
            <person name="Crabtree J."/>
            <person name="Crawford M."/>
            <person name="Debruyn B."/>
            <person name="Decaprio D."/>
            <person name="Eiglmeier K."/>
            <person name="Eisenstadt E."/>
            <person name="El-Dorry H."/>
            <person name="Gelbart W.M."/>
            <person name="Gomes S.L."/>
            <person name="Hammond M."/>
            <person name="Hannick L.I."/>
            <person name="Hogan J.R."/>
            <person name="Holmes M.H."/>
            <person name="Jaffe D."/>
            <person name="Johnston J.S."/>
            <person name="Kennedy R.C."/>
            <person name="Koo H."/>
            <person name="Kravitz S."/>
            <person name="Kriventseva E.V."/>
            <person name="Kulp D."/>
            <person name="Labutti K."/>
            <person name="Lee E."/>
            <person name="Li S."/>
            <person name="Lovin D.D."/>
            <person name="Mao C."/>
            <person name="Mauceli E."/>
            <person name="Menck C.F."/>
            <person name="Miller J.R."/>
            <person name="Montgomery P."/>
            <person name="Mori A."/>
            <person name="Nascimento A.L."/>
            <person name="Naveira H.F."/>
            <person name="Nusbaum C."/>
            <person name="O'leary S."/>
            <person name="Orvis J."/>
            <person name="Pertea M."/>
            <person name="Quesneville H."/>
            <person name="Reidenbach K.R."/>
            <person name="Rogers Y.H."/>
            <person name="Roth C.W."/>
            <person name="Schneider J.R."/>
            <person name="Schatz M."/>
            <person name="Shumway M."/>
            <person name="Stanke M."/>
            <person name="Stinson E.O."/>
            <person name="Tubio J.M."/>
            <person name="Vanzee J.P."/>
            <person name="Verjovski-Almeida S."/>
            <person name="Werner D."/>
            <person name="White O."/>
            <person name="Wyder S."/>
            <person name="Zeng Q."/>
            <person name="Zhao Q."/>
            <person name="Zhao Y."/>
            <person name="Hill C.A."/>
            <person name="Raikhel A.S."/>
            <person name="Soares M.B."/>
            <person name="Knudson D.L."/>
            <person name="Lee N.H."/>
            <person name="Galagan J."/>
            <person name="Salzberg S.L."/>
            <person name="Paulsen I.T."/>
            <person name="Dimopoulos G."/>
            <person name="Collins F.H."/>
            <person name="Birren B."/>
            <person name="Fraser-Liggett C.M."/>
            <person name="Severson D.W."/>
        </authorList>
    </citation>
    <scope>NUCLEOTIDE SEQUENCE [LARGE SCALE GENOMIC DNA]</scope>
    <source>
        <strain evidence="1">Liverpool</strain>
    </source>
</reference>
<sequence length="67" mass="7921">MDIGMSFQLGFGRHIKWDILLLSEWPKPEPFSIARGSKVWCGGHNRCRWPGVFSECEFDYFRAKRRS</sequence>
<gene>
    <name evidence="1" type="ORF">AaeL_AAEL005365</name>
</gene>
<name>Q17AA6_AEDAE</name>
<dbReference type="HOGENOM" id="CLU_2814466_0_0_1"/>
<accession>Q17AA6</accession>
<dbReference type="Proteomes" id="UP000682892">
    <property type="component" value="Unassembled WGS sequence"/>
</dbReference>
<evidence type="ECO:0000313" key="2">
    <source>
        <dbReference type="Proteomes" id="UP000682892"/>
    </source>
</evidence>
<organism evidence="1 2">
    <name type="scientific">Aedes aegypti</name>
    <name type="common">Yellowfever mosquito</name>
    <name type="synonym">Culex aegypti</name>
    <dbReference type="NCBI Taxonomy" id="7159"/>
    <lineage>
        <taxon>Eukaryota</taxon>
        <taxon>Metazoa</taxon>
        <taxon>Ecdysozoa</taxon>
        <taxon>Arthropoda</taxon>
        <taxon>Hexapoda</taxon>
        <taxon>Insecta</taxon>
        <taxon>Pterygota</taxon>
        <taxon>Neoptera</taxon>
        <taxon>Endopterygota</taxon>
        <taxon>Diptera</taxon>
        <taxon>Nematocera</taxon>
        <taxon>Culicoidea</taxon>
        <taxon>Culicidae</taxon>
        <taxon>Culicinae</taxon>
        <taxon>Aedini</taxon>
        <taxon>Aedes</taxon>
        <taxon>Stegomyia</taxon>
    </lineage>
</organism>
<reference evidence="1" key="3">
    <citation type="submission" date="2012-09" db="EMBL/GenBank/DDBJ databases">
        <authorList>
            <consortium name="VectorBase"/>
        </authorList>
    </citation>
    <scope>NUCLEOTIDE SEQUENCE</scope>
    <source>
        <strain evidence="1">Liverpool</strain>
    </source>
</reference>
<dbReference type="AlphaFoldDB" id="Q17AA6"/>
<proteinExistence type="predicted"/>
<protein>
    <submittedName>
        <fullName evidence="1">AAEL005365-PA</fullName>
    </submittedName>
</protein>
<dbReference type="PaxDb" id="7159-AAEL005365-PA"/>
<dbReference type="EMBL" id="CH477337">
    <property type="protein sequence ID" value="EAT43185.1"/>
    <property type="molecule type" value="Genomic_DNA"/>
</dbReference>